<name>A0ABD2WG66_9HYME</name>
<evidence type="ECO:0000313" key="2">
    <source>
        <dbReference type="Proteomes" id="UP001627154"/>
    </source>
</evidence>
<dbReference type="SUPFAM" id="SSF53098">
    <property type="entry name" value="Ribonuclease H-like"/>
    <property type="match status" value="1"/>
</dbReference>
<dbReference type="Proteomes" id="UP001627154">
    <property type="component" value="Unassembled WGS sequence"/>
</dbReference>
<dbReference type="PANTHER" id="PTHR22955:SF77">
    <property type="entry name" value="ASPARTIC PUTATIVE DOMAIN-CONTAINING PROTEIN-RELATED"/>
    <property type="match status" value="1"/>
</dbReference>
<keyword evidence="2" id="KW-1185">Reference proteome</keyword>
<evidence type="ECO:0008006" key="3">
    <source>
        <dbReference type="Google" id="ProtNLM"/>
    </source>
</evidence>
<comment type="caution">
    <text evidence="1">The sequence shown here is derived from an EMBL/GenBank/DDBJ whole genome shotgun (WGS) entry which is preliminary data.</text>
</comment>
<dbReference type="Pfam" id="PF05380">
    <property type="entry name" value="Peptidase_A17"/>
    <property type="match status" value="1"/>
</dbReference>
<organism evidence="1 2">
    <name type="scientific">Trichogramma kaykai</name>
    <dbReference type="NCBI Taxonomy" id="54128"/>
    <lineage>
        <taxon>Eukaryota</taxon>
        <taxon>Metazoa</taxon>
        <taxon>Ecdysozoa</taxon>
        <taxon>Arthropoda</taxon>
        <taxon>Hexapoda</taxon>
        <taxon>Insecta</taxon>
        <taxon>Pterygota</taxon>
        <taxon>Neoptera</taxon>
        <taxon>Endopterygota</taxon>
        <taxon>Hymenoptera</taxon>
        <taxon>Apocrita</taxon>
        <taxon>Proctotrupomorpha</taxon>
        <taxon>Chalcidoidea</taxon>
        <taxon>Trichogrammatidae</taxon>
        <taxon>Trichogramma</taxon>
    </lineage>
</organism>
<proteinExistence type="predicted"/>
<accession>A0ABD2WG66</accession>
<evidence type="ECO:0000313" key="1">
    <source>
        <dbReference type="EMBL" id="KAL3391624.1"/>
    </source>
</evidence>
<dbReference type="AlphaFoldDB" id="A0ABD2WG66"/>
<reference evidence="1 2" key="1">
    <citation type="journal article" date="2024" name="bioRxiv">
        <title>A reference genome for Trichogramma kaykai: A tiny desert-dwelling parasitoid wasp with competing sex-ratio distorters.</title>
        <authorList>
            <person name="Culotta J."/>
            <person name="Lindsey A.R."/>
        </authorList>
    </citation>
    <scope>NUCLEOTIDE SEQUENCE [LARGE SCALE GENOMIC DNA]</scope>
    <source>
        <strain evidence="1 2">KSX58</strain>
    </source>
</reference>
<dbReference type="EMBL" id="JBJJXI010000108">
    <property type="protein sequence ID" value="KAL3391624.1"/>
    <property type="molecule type" value="Genomic_DNA"/>
</dbReference>
<dbReference type="PANTHER" id="PTHR22955">
    <property type="entry name" value="RETROTRANSPOSON"/>
    <property type="match status" value="1"/>
</dbReference>
<sequence length="113" mass="12813">MIVAKTKLAPTKVQTVPRLELCAAVLLVRLARHSIDDLRFAPAKVYCWSDSKVVLDWIACHPSRWPTFVANRVNEVQTKLPDAHWNHVNTMDNSADCATRGLTPLELSEYSLW</sequence>
<gene>
    <name evidence="1" type="ORF">TKK_013558</name>
</gene>
<protein>
    <recommendedName>
        <fullName evidence="3">RNase H type-1 domain-containing protein</fullName>
    </recommendedName>
</protein>
<dbReference type="InterPro" id="IPR008042">
    <property type="entry name" value="Retrotrans_Pao"/>
</dbReference>
<dbReference type="InterPro" id="IPR012337">
    <property type="entry name" value="RNaseH-like_sf"/>
</dbReference>